<sequence length="76" mass="8910">MQAVRRWRRATWTEPRDTNQNKRKGRTRLFRRCGDPDALRAASKHGTVIFVVCVRLRRCRCGGGADAEKGRRKQRE</sequence>
<organism evidence="2 3">
    <name type="scientific">Lyophyllum shimeji</name>
    <name type="common">Hon-shimeji</name>
    <name type="synonym">Tricholoma shimeji</name>
    <dbReference type="NCBI Taxonomy" id="47721"/>
    <lineage>
        <taxon>Eukaryota</taxon>
        <taxon>Fungi</taxon>
        <taxon>Dikarya</taxon>
        <taxon>Basidiomycota</taxon>
        <taxon>Agaricomycotina</taxon>
        <taxon>Agaricomycetes</taxon>
        <taxon>Agaricomycetidae</taxon>
        <taxon>Agaricales</taxon>
        <taxon>Tricholomatineae</taxon>
        <taxon>Lyophyllaceae</taxon>
        <taxon>Lyophyllum</taxon>
    </lineage>
</organism>
<gene>
    <name evidence="2" type="ORF">LshimejAT787_0900820</name>
</gene>
<protein>
    <submittedName>
        <fullName evidence="2">Uncharacterized protein</fullName>
    </submittedName>
</protein>
<dbReference type="AlphaFoldDB" id="A0A9P3PQL6"/>
<evidence type="ECO:0000313" key="3">
    <source>
        <dbReference type="Proteomes" id="UP001063166"/>
    </source>
</evidence>
<dbReference type="Proteomes" id="UP001063166">
    <property type="component" value="Unassembled WGS sequence"/>
</dbReference>
<evidence type="ECO:0000256" key="1">
    <source>
        <dbReference type="SAM" id="MobiDB-lite"/>
    </source>
</evidence>
<proteinExistence type="predicted"/>
<reference evidence="2" key="1">
    <citation type="submission" date="2022-07" db="EMBL/GenBank/DDBJ databases">
        <title>The genome of Lyophyllum shimeji provides insight into the initial evolution of ectomycorrhizal fungal genome.</title>
        <authorList>
            <person name="Kobayashi Y."/>
            <person name="Shibata T."/>
            <person name="Hirakawa H."/>
            <person name="Shigenobu S."/>
            <person name="Nishiyama T."/>
            <person name="Yamada A."/>
            <person name="Hasebe M."/>
            <person name="Kawaguchi M."/>
        </authorList>
    </citation>
    <scope>NUCLEOTIDE SEQUENCE</scope>
    <source>
        <strain evidence="2">AT787</strain>
    </source>
</reference>
<name>A0A9P3PQL6_LYOSH</name>
<comment type="caution">
    <text evidence="2">The sequence shown here is derived from an EMBL/GenBank/DDBJ whole genome shotgun (WGS) entry which is preliminary data.</text>
</comment>
<keyword evidence="3" id="KW-1185">Reference proteome</keyword>
<feature type="region of interest" description="Disordered" evidence="1">
    <location>
        <begin position="1"/>
        <end position="28"/>
    </location>
</feature>
<accession>A0A9P3PQL6</accession>
<evidence type="ECO:0000313" key="2">
    <source>
        <dbReference type="EMBL" id="GLB40867.1"/>
    </source>
</evidence>
<dbReference type="EMBL" id="BRPK01000009">
    <property type="protein sequence ID" value="GLB40867.1"/>
    <property type="molecule type" value="Genomic_DNA"/>
</dbReference>